<dbReference type="EMBL" id="VCKY01000337">
    <property type="protein sequence ID" value="TMR07899.1"/>
    <property type="molecule type" value="Genomic_DNA"/>
</dbReference>
<evidence type="ECO:0000313" key="12">
    <source>
        <dbReference type="EMBL" id="TMR07899.1"/>
    </source>
</evidence>
<keyword evidence="3" id="KW-0597">Phosphoprotein</keyword>
<dbReference type="RefSeq" id="WP_138673658.1">
    <property type="nucleotide sequence ID" value="NZ_VCKY01000337.1"/>
</dbReference>
<name>A0A5S4EW92_9ACTN</name>
<evidence type="ECO:0000256" key="5">
    <source>
        <dbReference type="ARBA" id="ARBA00022741"/>
    </source>
</evidence>
<accession>A0A5S4EW92</accession>
<organism evidence="12 13">
    <name type="scientific">Nonomuraea turkmeniaca</name>
    <dbReference type="NCBI Taxonomy" id="103838"/>
    <lineage>
        <taxon>Bacteria</taxon>
        <taxon>Bacillati</taxon>
        <taxon>Actinomycetota</taxon>
        <taxon>Actinomycetes</taxon>
        <taxon>Streptosporangiales</taxon>
        <taxon>Streptosporangiaceae</taxon>
        <taxon>Nonomuraea</taxon>
    </lineage>
</organism>
<keyword evidence="13" id="KW-1185">Reference proteome</keyword>
<evidence type="ECO:0000256" key="9">
    <source>
        <dbReference type="SAM" id="Phobius"/>
    </source>
</evidence>
<evidence type="ECO:0000259" key="10">
    <source>
        <dbReference type="Pfam" id="PF02518"/>
    </source>
</evidence>
<dbReference type="PANTHER" id="PTHR24421:SF10">
    <property type="entry name" value="NITRATE_NITRITE SENSOR PROTEIN NARQ"/>
    <property type="match status" value="1"/>
</dbReference>
<dbReference type="Proteomes" id="UP000309128">
    <property type="component" value="Unassembled WGS sequence"/>
</dbReference>
<dbReference type="OrthoDB" id="227596at2"/>
<feature type="transmembrane region" description="Helical" evidence="9">
    <location>
        <begin position="73"/>
        <end position="98"/>
    </location>
</feature>
<dbReference type="EC" id="2.7.13.3" evidence="2"/>
<dbReference type="InterPro" id="IPR050482">
    <property type="entry name" value="Sensor_HK_TwoCompSys"/>
</dbReference>
<evidence type="ECO:0000256" key="8">
    <source>
        <dbReference type="ARBA" id="ARBA00023012"/>
    </source>
</evidence>
<keyword evidence="6 12" id="KW-0418">Kinase</keyword>
<evidence type="ECO:0000256" key="7">
    <source>
        <dbReference type="ARBA" id="ARBA00022840"/>
    </source>
</evidence>
<comment type="catalytic activity">
    <reaction evidence="1">
        <text>ATP + protein L-histidine = ADP + protein N-phospho-L-histidine.</text>
        <dbReference type="EC" id="2.7.13.3"/>
    </reaction>
</comment>
<keyword evidence="4" id="KW-0808">Transferase</keyword>
<keyword evidence="9" id="KW-0472">Membrane</keyword>
<feature type="domain" description="Signal transduction histidine kinase subgroup 3 dimerisation and phosphoacceptor" evidence="11">
    <location>
        <begin position="169"/>
        <end position="234"/>
    </location>
</feature>
<gene>
    <name evidence="12" type="ORF">ETD86_50050</name>
</gene>
<keyword evidence="7" id="KW-0067">ATP-binding</keyword>
<feature type="domain" description="Histidine kinase/HSP90-like ATPase" evidence="10">
    <location>
        <begin position="271"/>
        <end position="355"/>
    </location>
</feature>
<feature type="transmembrane region" description="Helical" evidence="9">
    <location>
        <begin position="134"/>
        <end position="151"/>
    </location>
</feature>
<dbReference type="GO" id="GO:0016020">
    <property type="term" value="C:membrane"/>
    <property type="evidence" value="ECO:0007669"/>
    <property type="project" value="InterPro"/>
</dbReference>
<keyword evidence="8" id="KW-0902">Two-component regulatory system</keyword>
<dbReference type="Gene3D" id="3.30.565.10">
    <property type="entry name" value="Histidine kinase-like ATPase, C-terminal domain"/>
    <property type="match status" value="1"/>
</dbReference>
<keyword evidence="9" id="KW-0812">Transmembrane</keyword>
<evidence type="ECO:0000259" key="11">
    <source>
        <dbReference type="Pfam" id="PF07730"/>
    </source>
</evidence>
<dbReference type="GO" id="GO:0005524">
    <property type="term" value="F:ATP binding"/>
    <property type="evidence" value="ECO:0007669"/>
    <property type="project" value="UniProtKB-KW"/>
</dbReference>
<evidence type="ECO:0000256" key="1">
    <source>
        <dbReference type="ARBA" id="ARBA00000085"/>
    </source>
</evidence>
<dbReference type="InterPro" id="IPR011712">
    <property type="entry name" value="Sig_transdc_His_kin_sub3_dim/P"/>
</dbReference>
<dbReference type="GO" id="GO:0000155">
    <property type="term" value="F:phosphorelay sensor kinase activity"/>
    <property type="evidence" value="ECO:0007669"/>
    <property type="project" value="InterPro"/>
</dbReference>
<evidence type="ECO:0000256" key="2">
    <source>
        <dbReference type="ARBA" id="ARBA00012438"/>
    </source>
</evidence>
<evidence type="ECO:0000256" key="3">
    <source>
        <dbReference type="ARBA" id="ARBA00022553"/>
    </source>
</evidence>
<protein>
    <recommendedName>
        <fullName evidence="2">histidine kinase</fullName>
        <ecNumber evidence="2">2.7.13.3</ecNumber>
    </recommendedName>
</protein>
<dbReference type="Pfam" id="PF02518">
    <property type="entry name" value="HATPase_c"/>
    <property type="match status" value="1"/>
</dbReference>
<keyword evidence="5" id="KW-0547">Nucleotide-binding</keyword>
<dbReference type="Gene3D" id="1.20.5.1930">
    <property type="match status" value="1"/>
</dbReference>
<dbReference type="PANTHER" id="PTHR24421">
    <property type="entry name" value="NITRATE/NITRITE SENSOR PROTEIN NARX-RELATED"/>
    <property type="match status" value="1"/>
</dbReference>
<reference evidence="12 13" key="1">
    <citation type="submission" date="2019-05" db="EMBL/GenBank/DDBJ databases">
        <title>Draft genome sequence of Nonomuraea turkmeniaca DSM 43926.</title>
        <authorList>
            <person name="Saricaoglu S."/>
            <person name="Isik K."/>
        </authorList>
    </citation>
    <scope>NUCLEOTIDE SEQUENCE [LARGE SCALE GENOMIC DNA]</scope>
    <source>
        <strain evidence="12 13">DSM 43926</strain>
    </source>
</reference>
<dbReference type="AlphaFoldDB" id="A0A5S4EW92"/>
<keyword evidence="9" id="KW-1133">Transmembrane helix</keyword>
<feature type="transmembrane region" description="Helical" evidence="9">
    <location>
        <begin position="104"/>
        <end position="122"/>
    </location>
</feature>
<dbReference type="CDD" id="cd16917">
    <property type="entry name" value="HATPase_UhpB-NarQ-NarX-like"/>
    <property type="match status" value="1"/>
</dbReference>
<dbReference type="InterPro" id="IPR003594">
    <property type="entry name" value="HATPase_dom"/>
</dbReference>
<dbReference type="SUPFAM" id="SSF55874">
    <property type="entry name" value="ATPase domain of HSP90 chaperone/DNA topoisomerase II/histidine kinase"/>
    <property type="match status" value="1"/>
</dbReference>
<dbReference type="Pfam" id="PF07730">
    <property type="entry name" value="HisKA_3"/>
    <property type="match status" value="1"/>
</dbReference>
<proteinExistence type="predicted"/>
<feature type="transmembrane region" description="Helical" evidence="9">
    <location>
        <begin position="12"/>
        <end position="31"/>
    </location>
</feature>
<comment type="caution">
    <text evidence="12">The sequence shown here is derived from an EMBL/GenBank/DDBJ whole genome shotgun (WGS) entry which is preliminary data.</text>
</comment>
<evidence type="ECO:0000256" key="6">
    <source>
        <dbReference type="ARBA" id="ARBA00022777"/>
    </source>
</evidence>
<sequence>MRPRLPAFPWRPRGAVADVLVALAVAALIVLYPLVSRTDLTPLWPYGHLLLVLAPAVLLLRNRQPVPVLLTEMALTSLYFANGYPEVPIYVACIVALYTVADRTHPLIAVACGAVAVAGAAWQEITTAMPPGDILMITGWLLMVIAFGTAARSRRAYLAVAERRAVIEERLRIARDVHDAVGHAMSLINVQAGAALHRIADRPEKAEEALAAIKQASAQALRELRATVGELRHDPGTGEIGRLVGNARRAGLEVRLRQPQEVCLPPEVDLAAYRIVQEALTNTARHADATHVSVEVAVEGGLLTILVEDDGTNGTRAGAGSGLTGMAERVAGLGGTLEYGPHDGRGFRVLARLPVGARR</sequence>
<evidence type="ECO:0000313" key="13">
    <source>
        <dbReference type="Proteomes" id="UP000309128"/>
    </source>
</evidence>
<evidence type="ECO:0000256" key="4">
    <source>
        <dbReference type="ARBA" id="ARBA00022679"/>
    </source>
</evidence>
<dbReference type="InterPro" id="IPR036890">
    <property type="entry name" value="HATPase_C_sf"/>
</dbReference>
<dbReference type="GO" id="GO:0046983">
    <property type="term" value="F:protein dimerization activity"/>
    <property type="evidence" value="ECO:0007669"/>
    <property type="project" value="InterPro"/>
</dbReference>